<accession>A0A7W5C8U1</accession>
<protein>
    <recommendedName>
        <fullName evidence="3">IDEAL domain-containing protein</fullName>
    </recommendedName>
</protein>
<sequence>MKFNISDWVQGKTKDGELIHGFVETIDILQGFVTVNVVKSDNEEVIGKIVAVRSSWLKNVSDIPLDDAQVFQNSIDLALDTWDEAWFMELTNTRNASEVAGKAGDRSKVYPFPANRLGQSA</sequence>
<dbReference type="AlphaFoldDB" id="A0A7W5C8U1"/>
<evidence type="ECO:0008006" key="3">
    <source>
        <dbReference type="Google" id="ProtNLM"/>
    </source>
</evidence>
<dbReference type="EMBL" id="JACHXW010000009">
    <property type="protein sequence ID" value="MBB3153230.1"/>
    <property type="molecule type" value="Genomic_DNA"/>
</dbReference>
<reference evidence="1 2" key="1">
    <citation type="submission" date="2020-08" db="EMBL/GenBank/DDBJ databases">
        <title>Genomic Encyclopedia of Type Strains, Phase III (KMG-III): the genomes of soil and plant-associated and newly described type strains.</title>
        <authorList>
            <person name="Whitman W."/>
        </authorList>
    </citation>
    <scope>NUCLEOTIDE SEQUENCE [LARGE SCALE GENOMIC DNA]</scope>
    <source>
        <strain evidence="1 2">CECT 8234</strain>
    </source>
</reference>
<proteinExistence type="predicted"/>
<keyword evidence="2" id="KW-1185">Reference proteome</keyword>
<evidence type="ECO:0000313" key="1">
    <source>
        <dbReference type="EMBL" id="MBB3153230.1"/>
    </source>
</evidence>
<comment type="caution">
    <text evidence="1">The sequence shown here is derived from an EMBL/GenBank/DDBJ whole genome shotgun (WGS) entry which is preliminary data.</text>
</comment>
<gene>
    <name evidence="1" type="ORF">FHS16_003292</name>
</gene>
<dbReference type="Proteomes" id="UP000518605">
    <property type="component" value="Unassembled WGS sequence"/>
</dbReference>
<name>A0A7W5C8U1_9BACL</name>
<evidence type="ECO:0000313" key="2">
    <source>
        <dbReference type="Proteomes" id="UP000518605"/>
    </source>
</evidence>
<dbReference type="RefSeq" id="WP_183564413.1">
    <property type="nucleotide sequence ID" value="NZ_CBCSLB010000033.1"/>
</dbReference>
<organism evidence="1 2">
    <name type="scientific">Paenibacillus endophyticus</name>
    <dbReference type="NCBI Taxonomy" id="1294268"/>
    <lineage>
        <taxon>Bacteria</taxon>
        <taxon>Bacillati</taxon>
        <taxon>Bacillota</taxon>
        <taxon>Bacilli</taxon>
        <taxon>Bacillales</taxon>
        <taxon>Paenibacillaceae</taxon>
        <taxon>Paenibacillus</taxon>
    </lineage>
</organism>